<protein>
    <recommendedName>
        <fullName evidence="4">Lipoprotein</fullName>
    </recommendedName>
</protein>
<dbReference type="PROSITE" id="PS51257">
    <property type="entry name" value="PROKAR_LIPOPROTEIN"/>
    <property type="match status" value="1"/>
</dbReference>
<keyword evidence="1" id="KW-0732">Signal</keyword>
<feature type="chain" id="PRO_5015485847" description="Lipoprotein" evidence="1">
    <location>
        <begin position="24"/>
        <end position="324"/>
    </location>
</feature>
<organism evidence="2 3">
    <name type="scientific">Caldimonas thermodepolymerans</name>
    <dbReference type="NCBI Taxonomy" id="215580"/>
    <lineage>
        <taxon>Bacteria</taxon>
        <taxon>Pseudomonadati</taxon>
        <taxon>Pseudomonadota</taxon>
        <taxon>Betaproteobacteria</taxon>
        <taxon>Burkholderiales</taxon>
        <taxon>Sphaerotilaceae</taxon>
        <taxon>Caldimonas</taxon>
    </lineage>
</organism>
<dbReference type="Proteomes" id="UP000239406">
    <property type="component" value="Unassembled WGS sequence"/>
</dbReference>
<comment type="caution">
    <text evidence="2">The sequence shown here is derived from an EMBL/GenBank/DDBJ whole genome shotgun (WGS) entry which is preliminary data.</text>
</comment>
<dbReference type="AlphaFoldDB" id="A0A2S5T6G1"/>
<proteinExistence type="predicted"/>
<keyword evidence="3" id="KW-1185">Reference proteome</keyword>
<evidence type="ECO:0000313" key="3">
    <source>
        <dbReference type="Proteomes" id="UP000239406"/>
    </source>
</evidence>
<gene>
    <name evidence="2" type="ORF">C1702_07280</name>
</gene>
<name>A0A2S5T6G1_9BURK</name>
<evidence type="ECO:0008006" key="4">
    <source>
        <dbReference type="Google" id="ProtNLM"/>
    </source>
</evidence>
<dbReference type="EMBL" id="PSNY01000006">
    <property type="protein sequence ID" value="PPE70457.1"/>
    <property type="molecule type" value="Genomic_DNA"/>
</dbReference>
<sequence>MFEMKSKWSILYGALLACSLALTGCGGGGGGGDDDDAGGITGSLTETNYAEVADDVVVSVIGRSQQFSVVPFGVQGSQGPGAGPVDVTRRIVEEAIQAMRSKGRVQAFAISESTRACDESGTWKEVTYEQSADDVTPGDYLELRYDDCSNAVGHLLKGRVKVTLDSFKETGDSIEYEATTVYEGFSLTMNTIELTLDGTVKTKTWETPDEWGMVVRFNVDVTDDGKRFRWKHELSFRSSAEDGELSLGGTAVVDGASYGLRQHEPFTSEGAGAVDVVDRSGRYVRITLSDADRKIVYEFFHAGNDTPVGTTTRDADDLFASVYL</sequence>
<evidence type="ECO:0000313" key="2">
    <source>
        <dbReference type="EMBL" id="PPE70457.1"/>
    </source>
</evidence>
<feature type="signal peptide" evidence="1">
    <location>
        <begin position="1"/>
        <end position="23"/>
    </location>
</feature>
<accession>A0A2S5T6G1</accession>
<reference evidence="2 3" key="1">
    <citation type="submission" date="2018-02" db="EMBL/GenBank/DDBJ databases">
        <title>Reclassifiation of [Polyangium] brachysporum DSM 7029 as Guopingzhaonella breviflexa gen. nov., sp. nov., a member of the family Comamonadaceae.</title>
        <authorList>
            <person name="Tang B."/>
        </authorList>
    </citation>
    <scope>NUCLEOTIDE SEQUENCE [LARGE SCALE GENOMIC DNA]</scope>
    <source>
        <strain evidence="2 3">DSM 15344</strain>
    </source>
</reference>
<evidence type="ECO:0000256" key="1">
    <source>
        <dbReference type="SAM" id="SignalP"/>
    </source>
</evidence>